<dbReference type="InterPro" id="IPR011658">
    <property type="entry name" value="PA14_dom"/>
</dbReference>
<dbReference type="GO" id="GO:0005975">
    <property type="term" value="P:carbohydrate metabolic process"/>
    <property type="evidence" value="ECO:0007669"/>
    <property type="project" value="UniProtKB-ARBA"/>
</dbReference>
<feature type="domain" description="PA14" evidence="2">
    <location>
        <begin position="780"/>
        <end position="924"/>
    </location>
</feature>
<dbReference type="Pfam" id="PF18911">
    <property type="entry name" value="PKD_4"/>
    <property type="match status" value="1"/>
</dbReference>
<dbReference type="Gene3D" id="2.120.10.30">
    <property type="entry name" value="TolB, C-terminal domain"/>
    <property type="match status" value="1"/>
</dbReference>
<dbReference type="Proteomes" id="UP000619260">
    <property type="component" value="Unassembled WGS sequence"/>
</dbReference>
<dbReference type="SUPFAM" id="SSF50952">
    <property type="entry name" value="Soluble quinoprotein glucose dehydrogenase"/>
    <property type="match status" value="1"/>
</dbReference>
<feature type="domain" description="PA14" evidence="2">
    <location>
        <begin position="1051"/>
        <end position="1187"/>
    </location>
</feature>
<evidence type="ECO:0000313" key="4">
    <source>
        <dbReference type="Proteomes" id="UP000619260"/>
    </source>
</evidence>
<feature type="domain" description="PKD" evidence="1">
    <location>
        <begin position="385"/>
        <end position="452"/>
    </location>
</feature>
<dbReference type="InterPro" id="IPR011041">
    <property type="entry name" value="Quinoprot_gluc/sorb_DH_b-prop"/>
</dbReference>
<evidence type="ECO:0000259" key="1">
    <source>
        <dbReference type="PROSITE" id="PS50093"/>
    </source>
</evidence>
<dbReference type="Pfam" id="PF07691">
    <property type="entry name" value="PA14"/>
    <property type="match status" value="5"/>
</dbReference>
<evidence type="ECO:0008006" key="5">
    <source>
        <dbReference type="Google" id="ProtNLM"/>
    </source>
</evidence>
<evidence type="ECO:0000313" key="3">
    <source>
        <dbReference type="EMBL" id="GIJ45046.1"/>
    </source>
</evidence>
<protein>
    <recommendedName>
        <fullName evidence="5">PKD domain-containing protein</fullName>
    </recommendedName>
</protein>
<proteinExistence type="predicted"/>
<comment type="caution">
    <text evidence="3">The sequence shown here is derived from an EMBL/GenBank/DDBJ whole genome shotgun (WGS) entry which is preliminary data.</text>
</comment>
<dbReference type="SMART" id="SM00089">
    <property type="entry name" value="PKD"/>
    <property type="match status" value="1"/>
</dbReference>
<dbReference type="SUPFAM" id="SSF49299">
    <property type="entry name" value="PKD domain"/>
    <property type="match status" value="1"/>
</dbReference>
<gene>
    <name evidence="3" type="ORF">Val02_19320</name>
</gene>
<organism evidence="3 4">
    <name type="scientific">Virgisporangium aliadipatigenens</name>
    <dbReference type="NCBI Taxonomy" id="741659"/>
    <lineage>
        <taxon>Bacteria</taxon>
        <taxon>Bacillati</taxon>
        <taxon>Actinomycetota</taxon>
        <taxon>Actinomycetes</taxon>
        <taxon>Micromonosporales</taxon>
        <taxon>Micromonosporaceae</taxon>
        <taxon>Virgisporangium</taxon>
    </lineage>
</organism>
<dbReference type="SMART" id="SM00758">
    <property type="entry name" value="PA14"/>
    <property type="match status" value="5"/>
</dbReference>
<dbReference type="PROSITE" id="PS50093">
    <property type="entry name" value="PKD"/>
    <property type="match status" value="1"/>
</dbReference>
<dbReference type="EMBL" id="BOPF01000006">
    <property type="protein sequence ID" value="GIJ45046.1"/>
    <property type="molecule type" value="Genomic_DNA"/>
</dbReference>
<reference evidence="3" key="1">
    <citation type="submission" date="2021-01" db="EMBL/GenBank/DDBJ databases">
        <title>Whole genome shotgun sequence of Virgisporangium aliadipatigenens NBRC 105644.</title>
        <authorList>
            <person name="Komaki H."/>
            <person name="Tamura T."/>
        </authorList>
    </citation>
    <scope>NUCLEOTIDE SEQUENCE</scope>
    <source>
        <strain evidence="3">NBRC 105644</strain>
    </source>
</reference>
<dbReference type="InterPro" id="IPR013783">
    <property type="entry name" value="Ig-like_fold"/>
</dbReference>
<dbReference type="InterPro" id="IPR011042">
    <property type="entry name" value="6-blade_b-propeller_TolB-like"/>
</dbReference>
<name>A0A8J3YH83_9ACTN</name>
<dbReference type="InterPro" id="IPR037524">
    <property type="entry name" value="PA14/GLEYA"/>
</dbReference>
<dbReference type="PANTHER" id="PTHR19328">
    <property type="entry name" value="HEDGEHOG-INTERACTING PROTEIN"/>
    <property type="match status" value="1"/>
</dbReference>
<feature type="domain" description="PA14" evidence="2">
    <location>
        <begin position="652"/>
        <end position="788"/>
    </location>
</feature>
<accession>A0A8J3YH83</accession>
<dbReference type="Gene3D" id="3.90.182.10">
    <property type="entry name" value="Toxin - Anthrax Protective Antigen,domain 1"/>
    <property type="match status" value="5"/>
</dbReference>
<evidence type="ECO:0000259" key="2">
    <source>
        <dbReference type="PROSITE" id="PS51820"/>
    </source>
</evidence>
<dbReference type="PROSITE" id="PS51820">
    <property type="entry name" value="PA14"/>
    <property type="match status" value="5"/>
</dbReference>
<feature type="domain" description="PA14" evidence="2">
    <location>
        <begin position="916"/>
        <end position="1059"/>
    </location>
</feature>
<dbReference type="SUPFAM" id="SSF56988">
    <property type="entry name" value="Anthrax protective antigen"/>
    <property type="match status" value="5"/>
</dbReference>
<dbReference type="InterPro" id="IPR000601">
    <property type="entry name" value="PKD_dom"/>
</dbReference>
<keyword evidence="4" id="KW-1185">Reference proteome</keyword>
<dbReference type="Pfam" id="PF07995">
    <property type="entry name" value="GSDH"/>
    <property type="match status" value="1"/>
</dbReference>
<dbReference type="InterPro" id="IPR012938">
    <property type="entry name" value="Glc/Sorbosone_DH"/>
</dbReference>
<dbReference type="InterPro" id="IPR035986">
    <property type="entry name" value="PKD_dom_sf"/>
</dbReference>
<dbReference type="CDD" id="cd00146">
    <property type="entry name" value="PKD"/>
    <property type="match status" value="1"/>
</dbReference>
<dbReference type="PANTHER" id="PTHR19328:SF13">
    <property type="entry name" value="HIPL1 PROTEIN"/>
    <property type="match status" value="1"/>
</dbReference>
<dbReference type="Gene3D" id="2.60.40.10">
    <property type="entry name" value="Immunoglobulins"/>
    <property type="match status" value="1"/>
</dbReference>
<feature type="domain" description="PA14" evidence="2">
    <location>
        <begin position="1179"/>
        <end position="1305"/>
    </location>
</feature>
<dbReference type="InterPro" id="IPR022409">
    <property type="entry name" value="PKD/Chitinase_dom"/>
</dbReference>
<sequence>MQNDGPLPGSHAPGRVRRIHTWWTLGVLVAVAVLSAPFPVSAAPPAGFSSELVVGSGLDGPSGFEIAPDGRIFILQRDGKVRVLKEGVLLPDLFADLPSEASGDRGMIGIAFHPDFGVANHWVYFYYTGVDLLNHLVRFDASGDVGTNGPLEIFRTRSPSQLLHVGGSIRFGPDGKLYFAVGDNGYPPNAQDLSNPHGKILRINDDGSVPPDNPFAGQPGKVGAIWAYGFRNPWRFQFDSETGRLYGGDVGDFTWEELNLIGKGGNYGWPVHEGYCTGGCAGFVDPIHAYNHDGGSGAVTAGPVYRADHFPAEYRGNLFFGDYSRGFIKRAELDAAGHVTAVHDVDTEAGSVVDLKVAPDGSMYYLTYFPGRLYRLSHNAGNPAPRAVAHADATGGQAPLQVSFDSDGSSDPNGDPLTYRWRFSDGTESTEADPTKVFTAVGVYTATLSVSDGTHTAQAPPLVVQVGIPPTLTVASPTAEQVYRAGETITYNIFGTDAAGFDVSDANLTTEVFLHHNTHVHPFLGPLRGRAGSFTIPTTGEASADTWHELRFTVRDAAGLTTTRSIAIRPHTVNLTLATSPPGLGLQLDGVPVAAPTTVAGVTGFQREVSAPPTATAADGTVYHFTGWSDGGAIRHFTTTPETDATLVATYAPSAPFRAEYFDNQLLAGTPVLVRDEPVINNVWSVASPGPGVPADHFSVRWSKREYFAGGRYRFTTAADDGVRLYLDGQLVIDRWVDQGPTAYQYVADLASGEHEVRMEFYDNLVDATAKLSWETTPDQPREVYLAQYWNTPGAGTAPTIPTTAPALARDEPAVEHDWGDGSPGGAVGADHFVARWTRSVTLTSGYYDFTATSDDGVRLFVDGQKLIDRWVDRGTETDTVRVPLATGAHTIVLEYYENAASALARFSYTKAGDLPPAPDWTAQYWNTPGVGSAPAMPTRAPDLTRAEAAIDHDFGAGSPAPGIGADRFVARWSRVEVLPAGLYRFAGAADDGVRVFVDGEPVVDLWRDQNEEFSAEKLLTGGTHTIVVEYYEGLATAQARLTYTRIGDLTAPPGWDAEYFATPDLTGTPVTGQDPAVDFDWGTGRPLPGIPVDGWSARWTRADRLPAGTYTFTVTADDGFRLYVDGVPVLERWQDQPPTTFTVSRALAEGTHVITLEYYDAGGGALARLGYVKTADPPAPMAFQAQYHDNPDLAGEPVVTRPDSAVDFDWGTGSPADGVPADNFSVRWTRHEHLEPGSYLITVTADDGIRVRLDGQIVLDQWRDQPPTTVSVTVNVTGDPHHLLTVEYYEKGGGALARCTVTPA</sequence>